<feature type="transmembrane region" description="Helical" evidence="9">
    <location>
        <begin position="353"/>
        <end position="375"/>
    </location>
</feature>
<keyword evidence="11" id="KW-1185">Reference proteome</keyword>
<dbReference type="RefSeq" id="WP_271733651.1">
    <property type="nucleotide sequence ID" value="NZ_JANQDP010000146.1"/>
</dbReference>
<evidence type="ECO:0000256" key="4">
    <source>
        <dbReference type="ARBA" id="ARBA00022676"/>
    </source>
</evidence>
<comment type="subcellular location">
    <subcellularLocation>
        <location evidence="1">Membrane</location>
        <topology evidence="1">Multi-pass membrane protein</topology>
    </subcellularLocation>
</comment>
<sequence>MNELVIFLCKCLTVGLAVQVFFMLVFLWYLQSYNRTLLPDEELPKTAVILCLRGADPFLSDCLKALLNQNYPEYDLKVVVDRMSDPAWAVATHTVQEHGAANVDISPLRIIRKNCSLKCSCIIQAITELDPSYQAIALVDADTIVHPHWLRELVTPLADPKIGATTGNRWYVPKGNHWGTIVRYMWNISAVVQMYIYGIPWGGTLAVKTTVLEQTKLLDHWGKAFCEDTMMGDILGKHKLRIKFVPSLIMLNQEECNLSALKSWMQRQLLFCRLYHHHWLAVVGNAILTILFPTLLSVLFVAAFLTGQWYPAILSFSYYTSYVLSLLLITVFLERAVQLVIRSHHQPHTQLSMAVIFKMLMAIPLTQWVYGLVFLSSLRMSKVKWRGITYKFQSPWKIQLVEYRPYHPSEQPGASNISLN</sequence>
<comment type="caution">
    <text evidence="10">The sequence shown here is derived from an EMBL/GenBank/DDBJ whole genome shotgun (WGS) entry which is preliminary data.</text>
</comment>
<evidence type="ECO:0000256" key="1">
    <source>
        <dbReference type="ARBA" id="ARBA00004141"/>
    </source>
</evidence>
<keyword evidence="8 9" id="KW-0472">Membrane</keyword>
<keyword evidence="6 9" id="KW-0812">Transmembrane</keyword>
<evidence type="ECO:0000256" key="2">
    <source>
        <dbReference type="ARBA" id="ARBA00004760"/>
    </source>
</evidence>
<evidence type="ECO:0000256" key="7">
    <source>
        <dbReference type="ARBA" id="ARBA00022989"/>
    </source>
</evidence>
<protein>
    <submittedName>
        <fullName evidence="10">Glycosyltransferase family 2 protein</fullName>
    </submittedName>
</protein>
<evidence type="ECO:0000313" key="11">
    <source>
        <dbReference type="Proteomes" id="UP001212499"/>
    </source>
</evidence>
<evidence type="ECO:0000256" key="8">
    <source>
        <dbReference type="ARBA" id="ARBA00023136"/>
    </source>
</evidence>
<feature type="transmembrane region" description="Helical" evidence="9">
    <location>
        <begin position="7"/>
        <end position="30"/>
    </location>
</feature>
<feature type="transmembrane region" description="Helical" evidence="9">
    <location>
        <begin position="279"/>
        <end position="305"/>
    </location>
</feature>
<keyword evidence="7 9" id="KW-1133">Transmembrane helix</keyword>
<dbReference type="PANTHER" id="PTHR12726:SF0">
    <property type="entry name" value="CERAMIDE GLUCOSYLTRANSFERASE"/>
    <property type="match status" value="1"/>
</dbReference>
<dbReference type="InterPro" id="IPR029044">
    <property type="entry name" value="Nucleotide-diphossugar_trans"/>
</dbReference>
<gene>
    <name evidence="10" type="ORF">PN457_12295</name>
</gene>
<evidence type="ECO:0000256" key="6">
    <source>
        <dbReference type="ARBA" id="ARBA00022692"/>
    </source>
</evidence>
<keyword evidence="4" id="KW-0328">Glycosyltransferase</keyword>
<comment type="pathway">
    <text evidence="2">Lipid metabolism; sphingolipid metabolism.</text>
</comment>
<evidence type="ECO:0000313" key="10">
    <source>
        <dbReference type="EMBL" id="MDB9540428.1"/>
    </source>
</evidence>
<dbReference type="EMBL" id="JAQMUH010000140">
    <property type="protein sequence ID" value="MDB9540428.1"/>
    <property type="molecule type" value="Genomic_DNA"/>
</dbReference>
<feature type="transmembrane region" description="Helical" evidence="9">
    <location>
        <begin position="312"/>
        <end position="333"/>
    </location>
</feature>
<comment type="pathway">
    <text evidence="3">Sphingolipid metabolism.</text>
</comment>
<evidence type="ECO:0000256" key="3">
    <source>
        <dbReference type="ARBA" id="ARBA00004991"/>
    </source>
</evidence>
<dbReference type="InterPro" id="IPR025993">
    <property type="entry name" value="Ceramide_glucosylTrfase"/>
</dbReference>
<reference evidence="10 11" key="1">
    <citation type="submission" date="2023-01" db="EMBL/GenBank/DDBJ databases">
        <title>Genomes from the Australian National Cyanobacteria Reference Collection.</title>
        <authorList>
            <person name="Willis A."/>
            <person name="Lee E.M.F."/>
        </authorList>
    </citation>
    <scope>NUCLEOTIDE SEQUENCE [LARGE SCALE GENOMIC DNA]</scope>
    <source>
        <strain evidence="10 11">CS-1033</strain>
    </source>
</reference>
<dbReference type="PANTHER" id="PTHR12726">
    <property type="entry name" value="CERAMIDE GLUCOSYLTRANSFERASE"/>
    <property type="match status" value="1"/>
</dbReference>
<dbReference type="SUPFAM" id="SSF53448">
    <property type="entry name" value="Nucleotide-diphospho-sugar transferases"/>
    <property type="match status" value="1"/>
</dbReference>
<accession>A0ABT5ASY1</accession>
<keyword evidence="5" id="KW-0808">Transferase</keyword>
<evidence type="ECO:0000256" key="9">
    <source>
        <dbReference type="SAM" id="Phobius"/>
    </source>
</evidence>
<name>A0ABT5ASY1_9CYAN</name>
<dbReference type="Pfam" id="PF13641">
    <property type="entry name" value="Glyco_tranf_2_3"/>
    <property type="match status" value="1"/>
</dbReference>
<evidence type="ECO:0000256" key="5">
    <source>
        <dbReference type="ARBA" id="ARBA00022679"/>
    </source>
</evidence>
<organism evidence="10 11">
    <name type="scientific">Anabaenopsis arnoldii</name>
    <dbReference type="NCBI Taxonomy" id="2152938"/>
    <lineage>
        <taxon>Bacteria</taxon>
        <taxon>Bacillati</taxon>
        <taxon>Cyanobacteriota</taxon>
        <taxon>Cyanophyceae</taxon>
        <taxon>Nostocales</taxon>
        <taxon>Nodulariaceae</taxon>
        <taxon>Anabaenopsis</taxon>
    </lineage>
</organism>
<proteinExistence type="predicted"/>
<dbReference type="Gene3D" id="3.90.550.10">
    <property type="entry name" value="Spore Coat Polysaccharide Biosynthesis Protein SpsA, Chain A"/>
    <property type="match status" value="1"/>
</dbReference>
<dbReference type="Proteomes" id="UP001212499">
    <property type="component" value="Unassembled WGS sequence"/>
</dbReference>